<reference evidence="1" key="2">
    <citation type="submission" date="2022-06" db="UniProtKB">
        <authorList>
            <consortium name="EnsemblMetazoa"/>
        </authorList>
    </citation>
    <scope>IDENTIFICATION</scope>
    <source>
        <strain evidence="1">PS312</strain>
    </source>
</reference>
<gene>
    <name evidence="1" type="primary">WBGene00275386</name>
</gene>
<organism evidence="1 2">
    <name type="scientific">Pristionchus pacificus</name>
    <name type="common">Parasitic nematode worm</name>
    <dbReference type="NCBI Taxonomy" id="54126"/>
    <lineage>
        <taxon>Eukaryota</taxon>
        <taxon>Metazoa</taxon>
        <taxon>Ecdysozoa</taxon>
        <taxon>Nematoda</taxon>
        <taxon>Chromadorea</taxon>
        <taxon>Rhabditida</taxon>
        <taxon>Rhabditina</taxon>
        <taxon>Diplogasteromorpha</taxon>
        <taxon>Diplogasteroidea</taxon>
        <taxon>Neodiplogasteridae</taxon>
        <taxon>Pristionchus</taxon>
    </lineage>
</organism>
<reference evidence="2" key="1">
    <citation type="journal article" date="2008" name="Nat. Genet.">
        <title>The Pristionchus pacificus genome provides a unique perspective on nematode lifestyle and parasitism.</title>
        <authorList>
            <person name="Dieterich C."/>
            <person name="Clifton S.W."/>
            <person name="Schuster L.N."/>
            <person name="Chinwalla A."/>
            <person name="Delehaunty K."/>
            <person name="Dinkelacker I."/>
            <person name="Fulton L."/>
            <person name="Fulton R."/>
            <person name="Godfrey J."/>
            <person name="Minx P."/>
            <person name="Mitreva M."/>
            <person name="Roeseler W."/>
            <person name="Tian H."/>
            <person name="Witte H."/>
            <person name="Yang S.P."/>
            <person name="Wilson R.K."/>
            <person name="Sommer R.J."/>
        </authorList>
    </citation>
    <scope>NUCLEOTIDE SEQUENCE [LARGE SCALE GENOMIC DNA]</scope>
    <source>
        <strain evidence="2">PS312</strain>
    </source>
</reference>
<evidence type="ECO:0000313" key="1">
    <source>
        <dbReference type="EnsemblMetazoa" id="PPA37017.1"/>
    </source>
</evidence>
<accession>A0A8R1UNW2</accession>
<dbReference type="Proteomes" id="UP000005239">
    <property type="component" value="Unassembled WGS sequence"/>
</dbReference>
<protein>
    <submittedName>
        <fullName evidence="1">Uncharacterized protein</fullName>
    </submittedName>
</protein>
<name>A0A2A6BEK1_PRIPA</name>
<sequence length="148" mass="16843">MQQQQPLSIRRLPSHISGPVPCPSSSRPFAYLAHLSSLGTVPDRSILSIVSSSFIDRPFYRLIAHLPRAFNAVTALSDPPQMTGSILYYLVPIHRLLPKIFVLISHYPSSSILCLDCYRILLLQYYECISYSTFVPIRISYCIYKLYS</sequence>
<accession>A0A2A6BEK1</accession>
<dbReference type="AlphaFoldDB" id="A0A2A6BEK1"/>
<dbReference type="EnsemblMetazoa" id="PPA37017.1">
    <property type="protein sequence ID" value="PPA37017.1"/>
    <property type="gene ID" value="WBGene00275386"/>
</dbReference>
<evidence type="ECO:0000313" key="2">
    <source>
        <dbReference type="Proteomes" id="UP000005239"/>
    </source>
</evidence>
<proteinExistence type="predicted"/>
<keyword evidence="2" id="KW-1185">Reference proteome</keyword>